<dbReference type="EMBL" id="CP144749">
    <property type="protein sequence ID" value="WVZ73570.1"/>
    <property type="molecule type" value="Genomic_DNA"/>
</dbReference>
<dbReference type="PANTHER" id="PTHR23236:SF22">
    <property type="entry name" value="OS02G0757900 PROTEIN"/>
    <property type="match status" value="1"/>
</dbReference>
<feature type="compositionally biased region" description="Acidic residues" evidence="4">
    <location>
        <begin position="13"/>
        <end position="23"/>
    </location>
</feature>
<evidence type="ECO:0000256" key="1">
    <source>
        <dbReference type="ARBA" id="ARBA00022884"/>
    </source>
</evidence>
<dbReference type="PANTHER" id="PTHR23236">
    <property type="entry name" value="EUKARYOTIC TRANSLATION INITIATION FACTOR 4B/4H"/>
    <property type="match status" value="1"/>
</dbReference>
<evidence type="ECO:0000256" key="4">
    <source>
        <dbReference type="SAM" id="MobiDB-lite"/>
    </source>
</evidence>
<dbReference type="InterPro" id="IPR012677">
    <property type="entry name" value="Nucleotide-bd_a/b_plait_sf"/>
</dbReference>
<dbReference type="Gene3D" id="3.30.70.330">
    <property type="match status" value="1"/>
</dbReference>
<reference evidence="6 7" key="1">
    <citation type="submission" date="2024-02" db="EMBL/GenBank/DDBJ databases">
        <title>High-quality chromosome-scale genome assembly of Pensacola bahiagrass (Paspalum notatum Flugge var. saurae).</title>
        <authorList>
            <person name="Vega J.M."/>
            <person name="Podio M."/>
            <person name="Orjuela J."/>
            <person name="Siena L.A."/>
            <person name="Pessino S.C."/>
            <person name="Combes M.C."/>
            <person name="Mariac C."/>
            <person name="Albertini E."/>
            <person name="Pupilli F."/>
            <person name="Ortiz J.P.A."/>
            <person name="Leblanc O."/>
        </authorList>
    </citation>
    <scope>NUCLEOTIDE SEQUENCE [LARGE SCALE GENOMIC DNA]</scope>
    <source>
        <strain evidence="6">R1</strain>
        <tissue evidence="6">Leaf</tissue>
    </source>
</reference>
<dbReference type="SUPFAM" id="SSF54928">
    <property type="entry name" value="RNA-binding domain, RBD"/>
    <property type="match status" value="1"/>
</dbReference>
<dbReference type="Pfam" id="PF00076">
    <property type="entry name" value="RRM_1"/>
    <property type="match status" value="1"/>
</dbReference>
<sequence length="236" mass="26867">MDEEEHEVYGQEIPEDGDTDGADVDMAAAGDDAAKLQELDEMKRRLKEMEEEAAALRDMQAKVAKEMQGGDPSASTAEAKEQVDARSVYVGNVRFCHFSISIMVLNIIFNTNHILQVDYACTPEEVQQHFQACGTVNRVTILTDKFGQPKGFAYVEFLEQEAVQEALNLNESELHGRQIKVAPKRTNVPGMKQRPPRGYNPYHGYPYRSYGAPYFPPYGYGRAPRFRRPMRYRPYF</sequence>
<proteinExistence type="predicted"/>
<dbReference type="Proteomes" id="UP001341281">
    <property type="component" value="Chromosome 05"/>
</dbReference>
<evidence type="ECO:0000313" key="6">
    <source>
        <dbReference type="EMBL" id="WVZ73570.1"/>
    </source>
</evidence>
<evidence type="ECO:0000313" key="7">
    <source>
        <dbReference type="Proteomes" id="UP001341281"/>
    </source>
</evidence>
<keyword evidence="7" id="KW-1185">Reference proteome</keyword>
<feature type="coiled-coil region" evidence="3">
    <location>
        <begin position="32"/>
        <end position="66"/>
    </location>
</feature>
<evidence type="ECO:0000256" key="2">
    <source>
        <dbReference type="PROSITE-ProRule" id="PRU00176"/>
    </source>
</evidence>
<accession>A0AAQ3WU75</accession>
<evidence type="ECO:0000259" key="5">
    <source>
        <dbReference type="PROSITE" id="PS50102"/>
    </source>
</evidence>
<feature type="domain" description="RRM" evidence="5">
    <location>
        <begin position="86"/>
        <end position="186"/>
    </location>
</feature>
<organism evidence="6 7">
    <name type="scientific">Paspalum notatum var. saurae</name>
    <dbReference type="NCBI Taxonomy" id="547442"/>
    <lineage>
        <taxon>Eukaryota</taxon>
        <taxon>Viridiplantae</taxon>
        <taxon>Streptophyta</taxon>
        <taxon>Embryophyta</taxon>
        <taxon>Tracheophyta</taxon>
        <taxon>Spermatophyta</taxon>
        <taxon>Magnoliopsida</taxon>
        <taxon>Liliopsida</taxon>
        <taxon>Poales</taxon>
        <taxon>Poaceae</taxon>
        <taxon>PACMAD clade</taxon>
        <taxon>Panicoideae</taxon>
        <taxon>Andropogonodae</taxon>
        <taxon>Paspaleae</taxon>
        <taxon>Paspalinae</taxon>
        <taxon>Paspalum</taxon>
    </lineage>
</organism>
<keyword evidence="1 2" id="KW-0694">RNA-binding</keyword>
<keyword evidence="3" id="KW-0175">Coiled coil</keyword>
<evidence type="ECO:0000256" key="3">
    <source>
        <dbReference type="SAM" id="Coils"/>
    </source>
</evidence>
<dbReference type="AlphaFoldDB" id="A0AAQ3WU75"/>
<dbReference type="CDD" id="cd12306">
    <property type="entry name" value="RRM_II_PABPs"/>
    <property type="match status" value="1"/>
</dbReference>
<feature type="region of interest" description="Disordered" evidence="4">
    <location>
        <begin position="1"/>
        <end position="25"/>
    </location>
</feature>
<dbReference type="GO" id="GO:0008143">
    <property type="term" value="F:poly(A) binding"/>
    <property type="evidence" value="ECO:0007669"/>
    <property type="project" value="TreeGrafter"/>
</dbReference>
<dbReference type="InterPro" id="IPR035979">
    <property type="entry name" value="RBD_domain_sf"/>
</dbReference>
<dbReference type="PROSITE" id="PS50102">
    <property type="entry name" value="RRM"/>
    <property type="match status" value="1"/>
</dbReference>
<protein>
    <recommendedName>
        <fullName evidence="5">RRM domain-containing protein</fullName>
    </recommendedName>
</protein>
<dbReference type="SMART" id="SM00360">
    <property type="entry name" value="RRM"/>
    <property type="match status" value="1"/>
</dbReference>
<gene>
    <name evidence="6" type="ORF">U9M48_021859</name>
</gene>
<dbReference type="InterPro" id="IPR000504">
    <property type="entry name" value="RRM_dom"/>
</dbReference>
<name>A0AAQ3WU75_PASNO</name>